<comment type="caution">
    <text evidence="1">The sequence shown here is derived from an EMBL/GenBank/DDBJ whole genome shotgun (WGS) entry which is preliminary data.</text>
</comment>
<proteinExistence type="predicted"/>
<accession>X1VY32</accession>
<gene>
    <name evidence="1" type="ORF">S12H4_60921</name>
</gene>
<evidence type="ECO:0000313" key="1">
    <source>
        <dbReference type="EMBL" id="GAJ16920.1"/>
    </source>
</evidence>
<name>X1VY32_9ZZZZ</name>
<dbReference type="EMBL" id="BARW01040244">
    <property type="protein sequence ID" value="GAJ16920.1"/>
    <property type="molecule type" value="Genomic_DNA"/>
</dbReference>
<sequence>STDRVLVVIGGVVVIIITAAKTRPVNVNQAIW</sequence>
<protein>
    <submittedName>
        <fullName evidence="1">Uncharacterized protein</fullName>
    </submittedName>
</protein>
<dbReference type="AlphaFoldDB" id="X1VY32"/>
<feature type="non-terminal residue" evidence="1">
    <location>
        <position position="1"/>
    </location>
</feature>
<organism evidence="1">
    <name type="scientific">marine sediment metagenome</name>
    <dbReference type="NCBI Taxonomy" id="412755"/>
    <lineage>
        <taxon>unclassified sequences</taxon>
        <taxon>metagenomes</taxon>
        <taxon>ecological metagenomes</taxon>
    </lineage>
</organism>
<reference evidence="1" key="1">
    <citation type="journal article" date="2014" name="Front. Microbiol.">
        <title>High frequency of phylogenetically diverse reductive dehalogenase-homologous genes in deep subseafloor sedimentary metagenomes.</title>
        <authorList>
            <person name="Kawai M."/>
            <person name="Futagami T."/>
            <person name="Toyoda A."/>
            <person name="Takaki Y."/>
            <person name="Nishi S."/>
            <person name="Hori S."/>
            <person name="Arai W."/>
            <person name="Tsubouchi T."/>
            <person name="Morono Y."/>
            <person name="Uchiyama I."/>
            <person name="Ito T."/>
            <person name="Fujiyama A."/>
            <person name="Inagaki F."/>
            <person name="Takami H."/>
        </authorList>
    </citation>
    <scope>NUCLEOTIDE SEQUENCE</scope>
    <source>
        <strain evidence="1">Expedition CK06-06</strain>
    </source>
</reference>